<name>A0A3E0K198_9BACI</name>
<feature type="non-terminal residue" evidence="2">
    <location>
        <position position="1"/>
    </location>
</feature>
<proteinExistence type="predicted"/>
<evidence type="ECO:0000259" key="1">
    <source>
        <dbReference type="Pfam" id="PF13333"/>
    </source>
</evidence>
<dbReference type="GO" id="GO:0015074">
    <property type="term" value="P:DNA integration"/>
    <property type="evidence" value="ECO:0007669"/>
    <property type="project" value="InterPro"/>
</dbReference>
<organism evidence="2 4">
    <name type="scientific">Caldibacillus debilis</name>
    <dbReference type="NCBI Taxonomy" id="301148"/>
    <lineage>
        <taxon>Bacteria</taxon>
        <taxon>Bacillati</taxon>
        <taxon>Bacillota</taxon>
        <taxon>Bacilli</taxon>
        <taxon>Bacillales</taxon>
        <taxon>Bacillaceae</taxon>
        <taxon>Caldibacillus</taxon>
    </lineage>
</organism>
<reference evidence="2 4" key="1">
    <citation type="submission" date="2018-03" db="EMBL/GenBank/DDBJ databases">
        <authorList>
            <person name="Keele B.F."/>
        </authorList>
    </citation>
    <scope>NUCLEOTIDE SEQUENCE [LARGE SCALE GENOMIC DNA]</scope>
    <source>
        <strain evidence="2">ZCTH4_d</strain>
    </source>
</reference>
<accession>A0A3E0K198</accession>
<dbReference type="InterPro" id="IPR001584">
    <property type="entry name" value="Integrase_cat-core"/>
</dbReference>
<dbReference type="EMBL" id="QEWE01000018">
    <property type="protein sequence ID" value="REJ28149.1"/>
    <property type="molecule type" value="Genomic_DNA"/>
</dbReference>
<evidence type="ECO:0000313" key="2">
    <source>
        <dbReference type="EMBL" id="REJ26680.1"/>
    </source>
</evidence>
<protein>
    <recommendedName>
        <fullName evidence="1">Integrase catalytic domain-containing protein</fullName>
    </recommendedName>
</protein>
<evidence type="ECO:0000313" key="4">
    <source>
        <dbReference type="Proteomes" id="UP000257014"/>
    </source>
</evidence>
<gene>
    <name evidence="3" type="ORF">C6P37_09940</name>
    <name evidence="2" type="ORF">C6P37_13295</name>
</gene>
<feature type="domain" description="Integrase catalytic" evidence="1">
    <location>
        <begin position="1"/>
        <end position="22"/>
    </location>
</feature>
<comment type="caution">
    <text evidence="2">The sequence shown here is derived from an EMBL/GenBank/DDBJ whole genome shotgun (WGS) entry which is preliminary data.</text>
</comment>
<dbReference type="EMBL" id="QEWE01000024">
    <property type="protein sequence ID" value="REJ26680.1"/>
    <property type="molecule type" value="Genomic_DNA"/>
</dbReference>
<dbReference type="Proteomes" id="UP000257014">
    <property type="component" value="Unassembled WGS sequence"/>
</dbReference>
<evidence type="ECO:0000313" key="3">
    <source>
        <dbReference type="EMBL" id="REJ28149.1"/>
    </source>
</evidence>
<dbReference type="AlphaFoldDB" id="A0A3E0K198"/>
<dbReference type="Pfam" id="PF13333">
    <property type="entry name" value="rve_2"/>
    <property type="match status" value="1"/>
</dbReference>
<sequence>FYNRKRVHSAIGYLTPVQYEQMYGNAA</sequence>
<dbReference type="RefSeq" id="WP_423748934.1">
    <property type="nucleotide sequence ID" value="NZ_QEWE01000018.1"/>
</dbReference>